<name>A0A4Y2UUZ3_ARAVE</name>
<proteinExistence type="predicted"/>
<comment type="caution">
    <text evidence="2">The sequence shown here is derived from an EMBL/GenBank/DDBJ whole genome shotgun (WGS) entry which is preliminary data.</text>
</comment>
<feature type="compositionally biased region" description="Basic and acidic residues" evidence="1">
    <location>
        <begin position="88"/>
        <end position="102"/>
    </location>
</feature>
<dbReference type="EMBL" id="BGPR01040654">
    <property type="protein sequence ID" value="GBO16825.1"/>
    <property type="molecule type" value="Genomic_DNA"/>
</dbReference>
<feature type="region of interest" description="Disordered" evidence="1">
    <location>
        <begin position="87"/>
        <end position="118"/>
    </location>
</feature>
<protein>
    <submittedName>
        <fullName evidence="2">Uncharacterized protein</fullName>
    </submittedName>
</protein>
<gene>
    <name evidence="2" type="ORF">AVEN_223624_1</name>
</gene>
<dbReference type="Proteomes" id="UP000499080">
    <property type="component" value="Unassembled WGS sequence"/>
</dbReference>
<keyword evidence="3" id="KW-1185">Reference proteome</keyword>
<reference evidence="2 3" key="1">
    <citation type="journal article" date="2019" name="Sci. Rep.">
        <title>Orb-weaving spider Araneus ventricosus genome elucidates the spidroin gene catalogue.</title>
        <authorList>
            <person name="Kono N."/>
            <person name="Nakamura H."/>
            <person name="Ohtoshi R."/>
            <person name="Moran D.A.P."/>
            <person name="Shinohara A."/>
            <person name="Yoshida Y."/>
            <person name="Fujiwara M."/>
            <person name="Mori M."/>
            <person name="Tomita M."/>
            <person name="Arakawa K."/>
        </authorList>
    </citation>
    <scope>NUCLEOTIDE SEQUENCE [LARGE SCALE GENOMIC DNA]</scope>
</reference>
<dbReference type="AlphaFoldDB" id="A0A4Y2UUZ3"/>
<evidence type="ECO:0000313" key="2">
    <source>
        <dbReference type="EMBL" id="GBO16825.1"/>
    </source>
</evidence>
<evidence type="ECO:0000256" key="1">
    <source>
        <dbReference type="SAM" id="MobiDB-lite"/>
    </source>
</evidence>
<organism evidence="2 3">
    <name type="scientific">Araneus ventricosus</name>
    <name type="common">Orbweaver spider</name>
    <name type="synonym">Epeira ventricosa</name>
    <dbReference type="NCBI Taxonomy" id="182803"/>
    <lineage>
        <taxon>Eukaryota</taxon>
        <taxon>Metazoa</taxon>
        <taxon>Ecdysozoa</taxon>
        <taxon>Arthropoda</taxon>
        <taxon>Chelicerata</taxon>
        <taxon>Arachnida</taxon>
        <taxon>Araneae</taxon>
        <taxon>Araneomorphae</taxon>
        <taxon>Entelegynae</taxon>
        <taxon>Araneoidea</taxon>
        <taxon>Araneidae</taxon>
        <taxon>Araneus</taxon>
    </lineage>
</organism>
<evidence type="ECO:0000313" key="3">
    <source>
        <dbReference type="Proteomes" id="UP000499080"/>
    </source>
</evidence>
<accession>A0A4Y2UUZ3</accession>
<feature type="compositionally biased region" description="Basic and acidic residues" evidence="1">
    <location>
        <begin position="108"/>
        <end position="118"/>
    </location>
</feature>
<sequence length="145" mass="16999">MKHGLVFLQRRHQAGHREEQASARPLLGGHQRLFRRHGRQPQQSVRELGPPPVHVRLVLLRREGHLPVQERDQQHRRLHLQCAVRQATEGHQHSGAVEDHRERGIRRNGGELHPDSQDRRMQVRSDMLNTFAATDEIYPRLFTVR</sequence>